<dbReference type="STRING" id="289078.A0A2X0KJT2"/>
<dbReference type="CDD" id="cd20557">
    <property type="entry name" value="CYCLIN_ScPCL1-like"/>
    <property type="match status" value="1"/>
</dbReference>
<reference evidence="3" key="1">
    <citation type="submission" date="2016-10" db="EMBL/GenBank/DDBJ databases">
        <authorList>
            <person name="Jeantristanb JTB J.-T."/>
            <person name="Ricardo R."/>
        </authorList>
    </citation>
    <scope>NUCLEOTIDE SEQUENCE [LARGE SCALE GENOMIC DNA]</scope>
</reference>
<feature type="region of interest" description="Disordered" evidence="1">
    <location>
        <begin position="662"/>
        <end position="727"/>
    </location>
</feature>
<dbReference type="Proteomes" id="UP000249723">
    <property type="component" value="Unassembled WGS sequence"/>
</dbReference>
<protein>
    <submittedName>
        <fullName evidence="2">BZ3500_MvSof-1268-A1-R1_Chr1-1g00957 protein</fullName>
    </submittedName>
</protein>
<feature type="region of interest" description="Disordered" evidence="1">
    <location>
        <begin position="398"/>
        <end position="555"/>
    </location>
</feature>
<feature type="region of interest" description="Disordered" evidence="1">
    <location>
        <begin position="374"/>
        <end position="393"/>
    </location>
</feature>
<feature type="region of interest" description="Disordered" evidence="1">
    <location>
        <begin position="119"/>
        <end position="149"/>
    </location>
</feature>
<feature type="compositionally biased region" description="Polar residues" evidence="1">
    <location>
        <begin position="679"/>
        <end position="691"/>
    </location>
</feature>
<dbReference type="GO" id="GO:0000307">
    <property type="term" value="C:cyclin-dependent protein kinase holoenzyme complex"/>
    <property type="evidence" value="ECO:0007669"/>
    <property type="project" value="TreeGrafter"/>
</dbReference>
<dbReference type="GO" id="GO:0016538">
    <property type="term" value="F:cyclin-dependent protein serine/threonine kinase regulator activity"/>
    <property type="evidence" value="ECO:0007669"/>
    <property type="project" value="TreeGrafter"/>
</dbReference>
<proteinExistence type="predicted"/>
<feature type="compositionally biased region" description="Polar residues" evidence="1">
    <location>
        <begin position="708"/>
        <end position="726"/>
    </location>
</feature>
<keyword evidence="3" id="KW-1185">Reference proteome</keyword>
<dbReference type="PANTHER" id="PTHR15615:SF27">
    <property type="entry name" value="PHO85 CYCLIN CLG1"/>
    <property type="match status" value="1"/>
</dbReference>
<gene>
    <name evidence="2" type="ORF">BZ3500_MVSOF-1268-A1-R1_CHR1-1G00957</name>
</gene>
<feature type="compositionally biased region" description="Low complexity" evidence="1">
    <location>
        <begin position="498"/>
        <end position="522"/>
    </location>
</feature>
<dbReference type="GO" id="GO:0019901">
    <property type="term" value="F:protein kinase binding"/>
    <property type="evidence" value="ECO:0007669"/>
    <property type="project" value="InterPro"/>
</dbReference>
<feature type="compositionally biased region" description="Polar residues" evidence="1">
    <location>
        <begin position="418"/>
        <end position="460"/>
    </location>
</feature>
<evidence type="ECO:0000313" key="2">
    <source>
        <dbReference type="EMBL" id="SCZ89104.1"/>
    </source>
</evidence>
<dbReference type="AlphaFoldDB" id="A0A2X0KJT2"/>
<evidence type="ECO:0000256" key="1">
    <source>
        <dbReference type="SAM" id="MobiDB-lite"/>
    </source>
</evidence>
<feature type="compositionally biased region" description="Basic and acidic residues" evidence="1">
    <location>
        <begin position="378"/>
        <end position="393"/>
    </location>
</feature>
<dbReference type="OrthoDB" id="244495at2759"/>
<dbReference type="InterPro" id="IPR013922">
    <property type="entry name" value="Cyclin_PHO80-like"/>
</dbReference>
<dbReference type="PANTHER" id="PTHR15615">
    <property type="match status" value="1"/>
</dbReference>
<accession>A0A2X0KJT2</accession>
<name>A0A2X0KJT2_9BASI</name>
<feature type="compositionally biased region" description="Low complexity" evidence="1">
    <location>
        <begin position="696"/>
        <end position="707"/>
    </location>
</feature>
<dbReference type="Gene3D" id="1.10.472.10">
    <property type="entry name" value="Cyclin-like"/>
    <property type="match status" value="2"/>
</dbReference>
<sequence length="781" mass="84397">MIGAIDRRRTRNIHPLASIQVLTVPKISGHLKAKRHRFHHPSDPSLSPARTLSLRARAAVDAVDVDVDSSAPSRQDSALAMTDYDRSLLSLGPSILSSMQHVPIKSSVSIPDPRSLHAQPWAYPSRESSGPPNPPPSTALSPSPSSSSTSPRLLEISSLSTFAAEYFVYLWFAPPLPSPGKPASLNFSKQQSAPTDRFLSHSVVILALLLVSRLKARNQITGSPGSEFRALIISLMIANKVVDDNSECMSITRGSESSDRTSVTKLRGSICVSQTAYTAKTWADVSSLELKPLVAGEAEFLQGLEWSVHVTERDFNAWVKLLQGHISTRKSQHAAHSRPRLQLEQGYYRTKPTRSPLPSRQSRIELHGLGLDTTVQTESDHGPSKRLRLVTDDSVHSARRLSTGTEHAAAQDGLLLTPTETTARGDTTGSPPTFSFGAGSTWSQASTQSAPRLRPSSSHSMAAMTLSPLAGHQRDPPAISHAHALSPSGRIRHRHSRSIPPHITSTISPTGPSSSSMQSLSSDQTYPLLGASSQGGKRRADEAFGHSTTQQSEPEAVWLKRSISVGCSPAPPRAFYVHPAHMYPSPAYSSPGARLLFPTSPQAQPYEPNRLPSARRQSHELVMPAEGPFGILAHAYSPHPDMGSRRFRPEQLDYYSLAAGQRHGHLHEGGQAPPEVPYSRQNRSYAPTTPSHLGLSPSSPRHVSPRSCLNSALTQASPPYGSQQKSAVGFAYSPGDVLAPTMHRSASRDGPFLLQRCRPQFANSGPSGIIWTQNVASNISP</sequence>
<dbReference type="EMBL" id="FMWP01000013">
    <property type="protein sequence ID" value="SCZ89104.1"/>
    <property type="molecule type" value="Genomic_DNA"/>
</dbReference>
<organism evidence="2 3">
    <name type="scientific">Microbotryum saponariae</name>
    <dbReference type="NCBI Taxonomy" id="289078"/>
    <lineage>
        <taxon>Eukaryota</taxon>
        <taxon>Fungi</taxon>
        <taxon>Dikarya</taxon>
        <taxon>Basidiomycota</taxon>
        <taxon>Pucciniomycotina</taxon>
        <taxon>Microbotryomycetes</taxon>
        <taxon>Microbotryales</taxon>
        <taxon>Microbotryaceae</taxon>
        <taxon>Microbotryum</taxon>
    </lineage>
</organism>
<dbReference type="GO" id="GO:0005634">
    <property type="term" value="C:nucleus"/>
    <property type="evidence" value="ECO:0007669"/>
    <property type="project" value="TreeGrafter"/>
</dbReference>
<evidence type="ECO:0000313" key="3">
    <source>
        <dbReference type="Proteomes" id="UP000249723"/>
    </source>
</evidence>
<feature type="compositionally biased region" description="Low complexity" evidence="1">
    <location>
        <begin position="138"/>
        <end position="149"/>
    </location>
</feature>